<accession>A0ABT4RQA6</accession>
<evidence type="ECO:0000313" key="1">
    <source>
        <dbReference type="EMBL" id="MDA0140701.1"/>
    </source>
</evidence>
<comment type="caution">
    <text evidence="1">The sequence shown here is derived from an EMBL/GenBank/DDBJ whole genome shotgun (WGS) entry which is preliminary data.</text>
</comment>
<dbReference type="EMBL" id="JAPCID010000043">
    <property type="protein sequence ID" value="MDA0140701.1"/>
    <property type="molecule type" value="Genomic_DNA"/>
</dbReference>
<dbReference type="RefSeq" id="WP_202958288.1">
    <property type="nucleotide sequence ID" value="NZ_JAPCID010000043.1"/>
</dbReference>
<proteinExistence type="predicted"/>
<dbReference type="Proteomes" id="UP001147700">
    <property type="component" value="Unassembled WGS sequence"/>
</dbReference>
<reference evidence="1" key="1">
    <citation type="submission" date="2022-10" db="EMBL/GenBank/DDBJ databases">
        <title>The WGS of Solirubrobacter sp. CPCC 204708.</title>
        <authorList>
            <person name="Jiang Z."/>
        </authorList>
    </citation>
    <scope>NUCLEOTIDE SEQUENCE</scope>
    <source>
        <strain evidence="1">CPCC 204708</strain>
    </source>
</reference>
<gene>
    <name evidence="1" type="ORF">OJ962_24600</name>
</gene>
<evidence type="ECO:0000313" key="2">
    <source>
        <dbReference type="Proteomes" id="UP001147700"/>
    </source>
</evidence>
<evidence type="ECO:0008006" key="3">
    <source>
        <dbReference type="Google" id="ProtNLM"/>
    </source>
</evidence>
<name>A0ABT4RQA6_9ACTN</name>
<protein>
    <recommendedName>
        <fullName evidence="3">Proteinase inhibitor I42 chagasin domain-containing protein</fullName>
    </recommendedName>
</protein>
<organism evidence="1 2">
    <name type="scientific">Solirubrobacter deserti</name>
    <dbReference type="NCBI Taxonomy" id="2282478"/>
    <lineage>
        <taxon>Bacteria</taxon>
        <taxon>Bacillati</taxon>
        <taxon>Actinomycetota</taxon>
        <taxon>Thermoleophilia</taxon>
        <taxon>Solirubrobacterales</taxon>
        <taxon>Solirubrobacteraceae</taxon>
        <taxon>Solirubrobacter</taxon>
    </lineage>
</organism>
<keyword evidence="2" id="KW-1185">Reference proteome</keyword>
<sequence>MAFGQTKDMEIEFVNRTDLTLIVPSEGHRVKNPGGLEGWNNMTIGGSITNLRPGQSRSVRQTLNIKAVDDAEFEIHYSATSGRDFTQIFRGVDIRDKHAVLRLTHD</sequence>